<proteinExistence type="predicted"/>
<dbReference type="EMBL" id="JAMLJN010000003">
    <property type="protein sequence ID" value="MCL9769838.1"/>
    <property type="molecule type" value="Genomic_DNA"/>
</dbReference>
<evidence type="ECO:0000313" key="4">
    <source>
        <dbReference type="Proteomes" id="UP001203342"/>
    </source>
</evidence>
<dbReference type="PANTHER" id="PTHR47618">
    <property type="entry name" value="BIFUNCTIONAL OLIGORIBONUCLEASE AND PAP PHOSPHATASE NRNA"/>
    <property type="match status" value="1"/>
</dbReference>
<reference evidence="3 4" key="1">
    <citation type="submission" date="2022-05" db="EMBL/GenBank/DDBJ databases">
        <title>Flavobacterium sp., isolated from activated sludge.</title>
        <authorList>
            <person name="Ran Q."/>
        </authorList>
    </citation>
    <scope>NUCLEOTIDE SEQUENCE [LARGE SCALE GENOMIC DNA]</scope>
    <source>
        <strain evidence="3 4">HXWNR69</strain>
    </source>
</reference>
<evidence type="ECO:0000313" key="3">
    <source>
        <dbReference type="EMBL" id="MCL9769838.1"/>
    </source>
</evidence>
<comment type="caution">
    <text evidence="3">The sequence shown here is derived from an EMBL/GenBank/DDBJ whole genome shotgun (WGS) entry which is preliminary data.</text>
</comment>
<dbReference type="InterPro" id="IPR001667">
    <property type="entry name" value="DDH_dom"/>
</dbReference>
<accession>A0ABT0TFU9</accession>
<dbReference type="InterPro" id="IPR003156">
    <property type="entry name" value="DHHA1_dom"/>
</dbReference>
<gene>
    <name evidence="3" type="ORF">NAT47_05365</name>
</gene>
<dbReference type="Pfam" id="PF01368">
    <property type="entry name" value="DHH"/>
    <property type="match status" value="1"/>
</dbReference>
<feature type="domain" description="DHHA1" evidence="2">
    <location>
        <begin position="246"/>
        <end position="332"/>
    </location>
</feature>
<dbReference type="Proteomes" id="UP001203342">
    <property type="component" value="Unassembled WGS sequence"/>
</dbReference>
<dbReference type="Gene3D" id="3.10.310.30">
    <property type="match status" value="1"/>
</dbReference>
<keyword evidence="4" id="KW-1185">Reference proteome</keyword>
<evidence type="ECO:0000259" key="1">
    <source>
        <dbReference type="Pfam" id="PF01368"/>
    </source>
</evidence>
<sequence length="337" mass="37995">MQIHEIEAIKSLLATPKKITIVPHRNPDGDAMGSTLALYHALKKLQHNVIVMAPNEFPDFLAWLPESEKVIVFERSYDTCKGILENTELLFTLDFNALHRTGDQMENVLKTLTAPFVMIDHHQAPDDYATYTFSDTIYGSTCEMVYDFIHQLGYENLINKTVATCLYTGIVTDSGSFRFPKTTSKTHKCVADLIDRGINNSEIHNLLFDNSSYNRLLLLGRALQNLKILPEYKTTYITLSQDELNEFGHQKGDTEGIVNYGLSIKGIDFTAIFIENKEEGIIKISFRSQGEFDVNQFARNHFNGGGHINAAGGKSFSSLEETIQQFIAILAQEKKEL</sequence>
<organism evidence="3 4">
    <name type="scientific">Flavobacterium fragile</name>
    <dbReference type="NCBI Taxonomy" id="2949085"/>
    <lineage>
        <taxon>Bacteria</taxon>
        <taxon>Pseudomonadati</taxon>
        <taxon>Bacteroidota</taxon>
        <taxon>Flavobacteriia</taxon>
        <taxon>Flavobacteriales</taxon>
        <taxon>Flavobacteriaceae</taxon>
        <taxon>Flavobacterium</taxon>
    </lineage>
</organism>
<dbReference type="InterPro" id="IPR038763">
    <property type="entry name" value="DHH_sf"/>
</dbReference>
<dbReference type="PANTHER" id="PTHR47618:SF1">
    <property type="entry name" value="BIFUNCTIONAL OLIGORIBONUCLEASE AND PAP PHOSPHATASE NRNA"/>
    <property type="match status" value="1"/>
</dbReference>
<dbReference type="Pfam" id="PF02272">
    <property type="entry name" value="DHHA1"/>
    <property type="match status" value="1"/>
</dbReference>
<protein>
    <submittedName>
        <fullName evidence="3">Bifunctional oligoribonuclease/PAP phosphatase NrnA</fullName>
    </submittedName>
</protein>
<dbReference type="Gene3D" id="3.90.1640.10">
    <property type="entry name" value="inorganic pyrophosphatase (n-terminal core)"/>
    <property type="match status" value="1"/>
</dbReference>
<dbReference type="InterPro" id="IPR051319">
    <property type="entry name" value="Oligoribo/pAp-PDE_c-di-AMP_PDE"/>
</dbReference>
<name>A0ABT0TFU9_9FLAO</name>
<feature type="domain" description="DDH" evidence="1">
    <location>
        <begin position="18"/>
        <end position="170"/>
    </location>
</feature>
<evidence type="ECO:0000259" key="2">
    <source>
        <dbReference type="Pfam" id="PF02272"/>
    </source>
</evidence>
<dbReference type="SUPFAM" id="SSF64182">
    <property type="entry name" value="DHH phosphoesterases"/>
    <property type="match status" value="1"/>
</dbReference>